<reference evidence="10" key="1">
    <citation type="submission" date="2020-06" db="EMBL/GenBank/DDBJ databases">
        <title>WGS assembly of Ceratodon purpureus strain R40.</title>
        <authorList>
            <person name="Carey S.B."/>
            <person name="Jenkins J."/>
            <person name="Shu S."/>
            <person name="Lovell J.T."/>
            <person name="Sreedasyam A."/>
            <person name="Maumus F."/>
            <person name="Tiley G.P."/>
            <person name="Fernandez-Pozo N."/>
            <person name="Barry K."/>
            <person name="Chen C."/>
            <person name="Wang M."/>
            <person name="Lipzen A."/>
            <person name="Daum C."/>
            <person name="Saski C.A."/>
            <person name="Payton A.C."/>
            <person name="Mcbreen J.C."/>
            <person name="Conrad R.E."/>
            <person name="Kollar L.M."/>
            <person name="Olsson S."/>
            <person name="Huttunen S."/>
            <person name="Landis J.B."/>
            <person name="Wickett N.J."/>
            <person name="Johnson M.G."/>
            <person name="Rensing S.A."/>
            <person name="Grimwood J."/>
            <person name="Schmutz J."/>
            <person name="Mcdaniel S.F."/>
        </authorList>
    </citation>
    <scope>NUCLEOTIDE SEQUENCE</scope>
    <source>
        <strain evidence="10">R40</strain>
    </source>
</reference>
<dbReference type="Gene3D" id="1.25.10.10">
    <property type="entry name" value="Leucine-rich Repeat Variant"/>
    <property type="match status" value="2"/>
</dbReference>
<keyword evidence="4" id="KW-0677">Repeat</keyword>
<dbReference type="AlphaFoldDB" id="A0A8T0GQ34"/>
<comment type="function">
    <text evidence="9">Catalyzes the hydroxylation of the N(6)-(4-aminobutyl)-L-lysine intermediate to form hypusine, an essential post-translational modification only found in mature eIF-5A factor.</text>
</comment>
<comment type="pathway">
    <text evidence="2 9">Protein modification; eIF5A hypusination.</text>
</comment>
<dbReference type="InterPro" id="IPR027517">
    <property type="entry name" value="Deoxyhypusine_hydroxylase"/>
</dbReference>
<dbReference type="GO" id="GO:0046872">
    <property type="term" value="F:metal ion binding"/>
    <property type="evidence" value="ECO:0007669"/>
    <property type="project" value="UniProtKB-KW"/>
</dbReference>
<evidence type="ECO:0000313" key="11">
    <source>
        <dbReference type="Proteomes" id="UP000822688"/>
    </source>
</evidence>
<feature type="binding site" evidence="9">
    <location>
        <position position="82"/>
    </location>
    <ligand>
        <name>Fe cation</name>
        <dbReference type="ChEBI" id="CHEBI:24875"/>
        <label>1</label>
    </ligand>
</feature>
<feature type="binding site" evidence="9">
    <location>
        <position position="233"/>
    </location>
    <ligand>
        <name>Fe cation</name>
        <dbReference type="ChEBI" id="CHEBI:24875"/>
        <label>2</label>
    </ligand>
</feature>
<dbReference type="PANTHER" id="PTHR12697">
    <property type="entry name" value="PBS LYASE HEAT-LIKE PROTEIN"/>
    <property type="match status" value="1"/>
</dbReference>
<dbReference type="InterPro" id="IPR004155">
    <property type="entry name" value="PBS_lyase_HEAT"/>
</dbReference>
<feature type="binding site" evidence="9">
    <location>
        <position position="115"/>
    </location>
    <ligand>
        <name>Fe cation</name>
        <dbReference type="ChEBI" id="CHEBI:24875"/>
        <label>1</label>
    </ligand>
</feature>
<evidence type="ECO:0000256" key="2">
    <source>
        <dbReference type="ARBA" id="ARBA00005041"/>
    </source>
</evidence>
<comment type="cofactor">
    <cofactor evidence="9">
        <name>Fe(2+)</name>
        <dbReference type="ChEBI" id="CHEBI:29033"/>
    </cofactor>
    <text evidence="9">Binds 2 Fe(2+) ions per subunit.</text>
</comment>
<evidence type="ECO:0000256" key="8">
    <source>
        <dbReference type="ARBA" id="ARBA00023256"/>
    </source>
</evidence>
<feature type="binding site" evidence="9">
    <location>
        <position position="234"/>
    </location>
    <ligand>
        <name>Fe cation</name>
        <dbReference type="ChEBI" id="CHEBI:24875"/>
        <label>2</label>
    </ligand>
</feature>
<dbReference type="GO" id="GO:0019135">
    <property type="term" value="F:deoxyhypusine monooxygenase activity"/>
    <property type="evidence" value="ECO:0007669"/>
    <property type="project" value="UniProtKB-UniRule"/>
</dbReference>
<dbReference type="EMBL" id="CM026430">
    <property type="protein sequence ID" value="KAG0560697.1"/>
    <property type="molecule type" value="Genomic_DNA"/>
</dbReference>
<feature type="binding site" evidence="9">
    <location>
        <position position="116"/>
    </location>
    <ligand>
        <name>Fe cation</name>
        <dbReference type="ChEBI" id="CHEBI:24875"/>
        <label>1</label>
    </ligand>
</feature>
<keyword evidence="5 9" id="KW-0560">Oxidoreductase</keyword>
<dbReference type="InterPro" id="IPR011989">
    <property type="entry name" value="ARM-like"/>
</dbReference>
<comment type="catalytic activity">
    <reaction evidence="1 9">
        <text>[eIF5A protein]-deoxyhypusine + AH2 + O2 = [eIF5A protein]-hypusine + A + H2O</text>
        <dbReference type="Rhea" id="RHEA:14101"/>
        <dbReference type="Rhea" id="RHEA-COMP:10144"/>
        <dbReference type="Rhea" id="RHEA-COMP:12592"/>
        <dbReference type="ChEBI" id="CHEBI:13193"/>
        <dbReference type="ChEBI" id="CHEBI:15377"/>
        <dbReference type="ChEBI" id="CHEBI:15379"/>
        <dbReference type="ChEBI" id="CHEBI:17499"/>
        <dbReference type="ChEBI" id="CHEBI:82657"/>
        <dbReference type="ChEBI" id="CHEBI:91175"/>
        <dbReference type="EC" id="1.14.99.29"/>
    </reaction>
</comment>
<evidence type="ECO:0000256" key="7">
    <source>
        <dbReference type="ARBA" id="ARBA00023033"/>
    </source>
</evidence>
<dbReference type="EC" id="1.14.99.29" evidence="9"/>
<feature type="binding site" evidence="9">
    <location>
        <position position="267"/>
    </location>
    <ligand>
        <name>Fe cation</name>
        <dbReference type="ChEBI" id="CHEBI:24875"/>
        <label>2</label>
    </ligand>
</feature>
<accession>A0A8T0GQ34</accession>
<name>A0A8T0GQ34_CERPU</name>
<dbReference type="SUPFAM" id="SSF48371">
    <property type="entry name" value="ARM repeat"/>
    <property type="match status" value="1"/>
</dbReference>
<evidence type="ECO:0000256" key="3">
    <source>
        <dbReference type="ARBA" id="ARBA00022723"/>
    </source>
</evidence>
<sequence>MAAATSVVIQPIPTAMPAAAPATMDVSDVDMVAFLRRCLLDPSMPIALRWRAILSLRNRKGPGSRQALVAAMSDESALLAHEAAFSLGQMQDPESIPGLRATLKGIEEFHPIVRHEAAEALGAIGTPECLELLQVALVCDPAPEVRETCDLALHRIENVQAEDLEDSPFRTVDPAVAASSSSSVAEMRKKLLDENEQLHERYAALFGLRNRGGSDAVAAIIASLKCESALLKHEVAYVLGQLQDKASTDALVDTLKDVTEHPMVRHEAAEALGSIADERSVELLKVFSSDPEPIVAQSCEVALHMLELEQQGKPFELRLDSAA</sequence>
<dbReference type="SMART" id="SM00567">
    <property type="entry name" value="EZ_HEAT"/>
    <property type="match status" value="6"/>
</dbReference>
<keyword evidence="3 9" id="KW-0479">Metal-binding</keyword>
<protein>
    <recommendedName>
        <fullName evidence="9">Deoxyhypusine hydroxylase</fullName>
        <shortName evidence="9">DOHH</shortName>
        <ecNumber evidence="9">1.14.99.29</ecNumber>
    </recommendedName>
    <alternativeName>
        <fullName evidence="9">Deoxyhypusine dioxygenase</fullName>
    </alternativeName>
    <alternativeName>
        <fullName evidence="9">Deoxyhypusine monooxygenase</fullName>
    </alternativeName>
</protein>
<evidence type="ECO:0000256" key="9">
    <source>
        <dbReference type="HAMAP-Rule" id="MF_03101"/>
    </source>
</evidence>
<evidence type="ECO:0000256" key="5">
    <source>
        <dbReference type="ARBA" id="ARBA00023002"/>
    </source>
</evidence>
<dbReference type="Proteomes" id="UP000822688">
    <property type="component" value="Chromosome 9"/>
</dbReference>
<dbReference type="InterPro" id="IPR016024">
    <property type="entry name" value="ARM-type_fold"/>
</dbReference>
<organism evidence="10 11">
    <name type="scientific">Ceratodon purpureus</name>
    <name type="common">Fire moss</name>
    <name type="synonym">Dicranum purpureum</name>
    <dbReference type="NCBI Taxonomy" id="3225"/>
    <lineage>
        <taxon>Eukaryota</taxon>
        <taxon>Viridiplantae</taxon>
        <taxon>Streptophyta</taxon>
        <taxon>Embryophyta</taxon>
        <taxon>Bryophyta</taxon>
        <taxon>Bryophytina</taxon>
        <taxon>Bryopsida</taxon>
        <taxon>Dicranidae</taxon>
        <taxon>Pseudoditrichales</taxon>
        <taxon>Ditrichaceae</taxon>
        <taxon>Ceratodon</taxon>
    </lineage>
</organism>
<evidence type="ECO:0000256" key="1">
    <source>
        <dbReference type="ARBA" id="ARBA00000068"/>
    </source>
</evidence>
<keyword evidence="7 9" id="KW-0503">Monooxygenase</keyword>
<keyword evidence="6 9" id="KW-0408">Iron</keyword>
<proteinExistence type="inferred from homology"/>
<feature type="binding site" evidence="9">
    <location>
        <position position="266"/>
    </location>
    <ligand>
        <name>Fe cation</name>
        <dbReference type="ChEBI" id="CHEBI:24875"/>
        <label>2</label>
    </ligand>
</feature>
<comment type="caution">
    <text evidence="10">The sequence shown here is derived from an EMBL/GenBank/DDBJ whole genome shotgun (WGS) entry which is preliminary data.</text>
</comment>
<dbReference type="FunFam" id="1.25.10.10:FF:000099">
    <property type="entry name" value="Deoxyhypusine hydroxylase"/>
    <property type="match status" value="1"/>
</dbReference>
<keyword evidence="11" id="KW-1185">Reference proteome</keyword>
<dbReference type="PANTHER" id="PTHR12697:SF5">
    <property type="entry name" value="DEOXYHYPUSINE HYDROXYLASE"/>
    <property type="match status" value="1"/>
</dbReference>
<gene>
    <name evidence="10" type="ORF">KC19_9G005800</name>
</gene>
<feature type="binding site" evidence="9">
    <location>
        <position position="81"/>
    </location>
    <ligand>
        <name>Fe cation</name>
        <dbReference type="ChEBI" id="CHEBI:24875"/>
        <label>1</label>
    </ligand>
</feature>
<keyword evidence="8 9" id="KW-0386">Hypusine biosynthesis</keyword>
<evidence type="ECO:0000256" key="6">
    <source>
        <dbReference type="ARBA" id="ARBA00023004"/>
    </source>
</evidence>
<evidence type="ECO:0000313" key="10">
    <source>
        <dbReference type="EMBL" id="KAG0560697.1"/>
    </source>
</evidence>
<comment type="similarity">
    <text evidence="9">Belongs to the deoxyhypusine hydroxylase family.</text>
</comment>
<evidence type="ECO:0000256" key="4">
    <source>
        <dbReference type="ARBA" id="ARBA00022737"/>
    </source>
</evidence>
<dbReference type="Pfam" id="PF13646">
    <property type="entry name" value="HEAT_2"/>
    <property type="match status" value="3"/>
</dbReference>
<dbReference type="HAMAP" id="MF_03101">
    <property type="entry name" value="Deoxyhypusine_hydroxylase"/>
    <property type="match status" value="1"/>
</dbReference>